<dbReference type="PROSITE" id="PS50110">
    <property type="entry name" value="RESPONSE_REGULATORY"/>
    <property type="match status" value="1"/>
</dbReference>
<dbReference type="InterPro" id="IPR005467">
    <property type="entry name" value="His_kinase_dom"/>
</dbReference>
<dbReference type="Pfam" id="PF00512">
    <property type="entry name" value="HisKA"/>
    <property type="match status" value="1"/>
</dbReference>
<evidence type="ECO:0000256" key="4">
    <source>
        <dbReference type="ARBA" id="ARBA00022679"/>
    </source>
</evidence>
<dbReference type="InterPro" id="IPR036890">
    <property type="entry name" value="HATPase_C_sf"/>
</dbReference>
<dbReference type="InterPro" id="IPR003594">
    <property type="entry name" value="HATPase_dom"/>
</dbReference>
<evidence type="ECO:0000256" key="3">
    <source>
        <dbReference type="ARBA" id="ARBA00022553"/>
    </source>
</evidence>
<dbReference type="Gene3D" id="3.30.565.10">
    <property type="entry name" value="Histidine kinase-like ATPase, C-terminal domain"/>
    <property type="match status" value="1"/>
</dbReference>
<dbReference type="SUPFAM" id="SSF55874">
    <property type="entry name" value="ATPase domain of HSP90 chaperone/DNA topoisomerase II/histidine kinase"/>
    <property type="match status" value="1"/>
</dbReference>
<feature type="domain" description="Histidine kinase" evidence="8">
    <location>
        <begin position="597"/>
        <end position="822"/>
    </location>
</feature>
<evidence type="ECO:0000256" key="6">
    <source>
        <dbReference type="PROSITE-ProRule" id="PRU00169"/>
    </source>
</evidence>
<dbReference type="SMART" id="SM00091">
    <property type="entry name" value="PAS"/>
    <property type="match status" value="3"/>
</dbReference>
<dbReference type="Gene3D" id="3.30.450.20">
    <property type="entry name" value="PAS domain"/>
    <property type="match status" value="3"/>
</dbReference>
<dbReference type="InterPro" id="IPR013655">
    <property type="entry name" value="PAS_fold_3"/>
</dbReference>
<comment type="catalytic activity">
    <reaction evidence="1">
        <text>ATP + protein L-histidine = ADP + protein N-phospho-L-histidine.</text>
        <dbReference type="EC" id="2.7.13.3"/>
    </reaction>
</comment>
<dbReference type="SUPFAM" id="SSF55785">
    <property type="entry name" value="PYP-like sensor domain (PAS domain)"/>
    <property type="match status" value="3"/>
</dbReference>
<dbReference type="SMART" id="SM00086">
    <property type="entry name" value="PAC"/>
    <property type="match status" value="2"/>
</dbReference>
<dbReference type="PANTHER" id="PTHR43304">
    <property type="entry name" value="PHYTOCHROME-LIKE PROTEIN CPH1"/>
    <property type="match status" value="1"/>
</dbReference>
<protein>
    <recommendedName>
        <fullName evidence="2">histidine kinase</fullName>
        <ecNumber evidence="2">2.7.13.3</ecNumber>
    </recommendedName>
</protein>
<dbReference type="InterPro" id="IPR000700">
    <property type="entry name" value="PAS-assoc_C"/>
</dbReference>
<dbReference type="InterPro" id="IPR052162">
    <property type="entry name" value="Sensor_kinase/Photoreceptor"/>
</dbReference>
<dbReference type="PRINTS" id="PR00344">
    <property type="entry name" value="BCTRLSENSOR"/>
</dbReference>
<dbReference type="InterPro" id="IPR013767">
    <property type="entry name" value="PAS_fold"/>
</dbReference>
<feature type="domain" description="PAC" evidence="11">
    <location>
        <begin position="506"/>
        <end position="559"/>
    </location>
</feature>
<evidence type="ECO:0000259" key="8">
    <source>
        <dbReference type="PROSITE" id="PS50109"/>
    </source>
</evidence>
<dbReference type="SUPFAM" id="SSF52172">
    <property type="entry name" value="CheY-like"/>
    <property type="match status" value="1"/>
</dbReference>
<organism evidence="12 13">
    <name type="scientific">Sphingomonas jatrophae</name>
    <dbReference type="NCBI Taxonomy" id="1166337"/>
    <lineage>
        <taxon>Bacteria</taxon>
        <taxon>Pseudomonadati</taxon>
        <taxon>Pseudomonadota</taxon>
        <taxon>Alphaproteobacteria</taxon>
        <taxon>Sphingomonadales</taxon>
        <taxon>Sphingomonadaceae</taxon>
        <taxon>Sphingomonas</taxon>
    </lineage>
</organism>
<dbReference type="NCBIfam" id="TIGR00229">
    <property type="entry name" value="sensory_box"/>
    <property type="match status" value="3"/>
</dbReference>
<dbReference type="SMART" id="SM00387">
    <property type="entry name" value="HATPase_c"/>
    <property type="match status" value="1"/>
</dbReference>
<dbReference type="Gene3D" id="3.30.450.40">
    <property type="match status" value="1"/>
</dbReference>
<dbReference type="SUPFAM" id="SSF55781">
    <property type="entry name" value="GAF domain-like"/>
    <property type="match status" value="1"/>
</dbReference>
<feature type="domain" description="PAC" evidence="11">
    <location>
        <begin position="377"/>
        <end position="429"/>
    </location>
</feature>
<dbReference type="Pfam" id="PF08447">
    <property type="entry name" value="PAS_3"/>
    <property type="match status" value="2"/>
</dbReference>
<dbReference type="SMART" id="SM00065">
    <property type="entry name" value="GAF"/>
    <property type="match status" value="1"/>
</dbReference>
<evidence type="ECO:0000259" key="11">
    <source>
        <dbReference type="PROSITE" id="PS50113"/>
    </source>
</evidence>
<dbReference type="Gene3D" id="2.10.70.100">
    <property type="match status" value="1"/>
</dbReference>
<keyword evidence="5" id="KW-0418">Kinase</keyword>
<evidence type="ECO:0000256" key="1">
    <source>
        <dbReference type="ARBA" id="ARBA00000085"/>
    </source>
</evidence>
<dbReference type="InterPro" id="IPR029016">
    <property type="entry name" value="GAF-like_dom_sf"/>
</dbReference>
<evidence type="ECO:0000256" key="5">
    <source>
        <dbReference type="ARBA" id="ARBA00022777"/>
    </source>
</evidence>
<dbReference type="Pfam" id="PF02518">
    <property type="entry name" value="HATPase_c"/>
    <property type="match status" value="1"/>
</dbReference>
<evidence type="ECO:0000313" key="13">
    <source>
        <dbReference type="Proteomes" id="UP000198824"/>
    </source>
</evidence>
<proteinExistence type="predicted"/>
<evidence type="ECO:0000259" key="9">
    <source>
        <dbReference type="PROSITE" id="PS50110"/>
    </source>
</evidence>
<dbReference type="SUPFAM" id="SSF47384">
    <property type="entry name" value="Homodimeric domain of signal transducing histidine kinase"/>
    <property type="match status" value="1"/>
</dbReference>
<gene>
    <name evidence="12" type="ORF">SAMN05192580_2565</name>
</gene>
<dbReference type="InterPro" id="IPR036097">
    <property type="entry name" value="HisK_dim/P_sf"/>
</dbReference>
<dbReference type="SMART" id="SM00448">
    <property type="entry name" value="REC"/>
    <property type="match status" value="1"/>
</dbReference>
<dbReference type="Pfam" id="PF00989">
    <property type="entry name" value="PAS"/>
    <property type="match status" value="1"/>
</dbReference>
<evidence type="ECO:0000256" key="2">
    <source>
        <dbReference type="ARBA" id="ARBA00012438"/>
    </source>
</evidence>
<dbReference type="EMBL" id="FOZG01000002">
    <property type="protein sequence ID" value="SFS01078.1"/>
    <property type="molecule type" value="Genomic_DNA"/>
</dbReference>
<dbReference type="InterPro" id="IPR001789">
    <property type="entry name" value="Sig_transdc_resp-reg_receiver"/>
</dbReference>
<dbReference type="InterPro" id="IPR035965">
    <property type="entry name" value="PAS-like_dom_sf"/>
</dbReference>
<feature type="modified residue" description="4-aspartylphosphate" evidence="6">
    <location>
        <position position="892"/>
    </location>
</feature>
<dbReference type="CDD" id="cd16919">
    <property type="entry name" value="HATPase_CckA-like"/>
    <property type="match status" value="1"/>
</dbReference>
<name>A0A1I6LCT3_9SPHN</name>
<dbReference type="EC" id="2.7.13.3" evidence="2"/>
<sequence>MDDREQQRLAALDRYAVLDTPREESFDELAQLAARLCDAPIAAINLIGDGRLFSKAEVGLGGREAPLESSFCAQAILEQDMLVVPDATQDPRFAGNPLVIGEPHLRFYAGAILRSAEGMPIGTLCILDHQPRQLGDVQQETLRVLARQVMAQLDLRRTLRDRDRRLEEALASETRYRLVLDSARDYAIVILNEQRRIAGWSAGAEMTFGWSEAEAIGRPFEDLFTPEDRAAGVPAEEIARAAVDGCTPDARWHQRADGARVFLNGSTHPLPGPGGGFLKIARNETNERRQAEELATTRAALVDSEARFRNMADHAPVMMWVTDATGSCTYLNRSWYDFTGQTEAEALGYGWLEATHPDDCAEAERAFRTANADHVPFRVEYRLRRADGSYRWAIDAASPRFGANGEYLGYVGSVIDIEDRRAAEERVRTNEEQLRLATDAADVGMWDVDLDNDTLFWPARVKAMFGISPDVPVSMADFYAGLHPQDFDQAAAAFAAAVDPAVRTVYDVEYRTVGKEDGVIRWVAAKGRGVFDDAGVCHRAIGTAIDITERKKIEQALKDLNETLEQRVASEVAQRAEAEEALRQAQKMEAVGQLTGGIAHDFNNMLTGVIGSLDLVQRYIATGRMDRVGRYIEAASTSAQRAASLTARLLAFGRRQSLDLRGVDVNALVAGMEDMLHRTLGEQVALETHLAGDLWAGHTDANQLESALLNLCINARDAMPTGGKLTIETANTRLDEAAVRDHAELAPGDYVVICVSDTGIGMAASTVEKVFEPFFTTKPVGQGTGLGLSMIYGFARQSGGHVRIYSELGQGTTIKLYIPRARNAVAAAPAWQAAAPAGDGETVMVVEDDASVRLIVLDVLGALGYDAIEAVDGRAAVPILQSDRKIDLLISDVGLPGLNGRQLAEIARQHRPGLQVLFITGYAQNAAVRAGFLDAGMEMMTKPFAVDALATKIREMLEGRSVAAASVG</sequence>
<dbReference type="InterPro" id="IPR011006">
    <property type="entry name" value="CheY-like_superfamily"/>
</dbReference>
<dbReference type="Gene3D" id="1.10.287.130">
    <property type="match status" value="1"/>
</dbReference>
<accession>A0A1I6LCT3</accession>
<feature type="coiled-coil region" evidence="7">
    <location>
        <begin position="561"/>
        <end position="588"/>
    </location>
</feature>
<evidence type="ECO:0000256" key="7">
    <source>
        <dbReference type="SAM" id="Coils"/>
    </source>
</evidence>
<dbReference type="STRING" id="1166337.SAMN05192580_2565"/>
<feature type="domain" description="PAS" evidence="10">
    <location>
        <begin position="430"/>
        <end position="501"/>
    </location>
</feature>
<keyword evidence="4" id="KW-0808">Transferase</keyword>
<dbReference type="InterPro" id="IPR003661">
    <property type="entry name" value="HisK_dim/P_dom"/>
</dbReference>
<dbReference type="InterPro" id="IPR004358">
    <property type="entry name" value="Sig_transdc_His_kin-like_C"/>
</dbReference>
<dbReference type="InterPro" id="IPR000014">
    <property type="entry name" value="PAS"/>
</dbReference>
<dbReference type="AlphaFoldDB" id="A0A1I6LCT3"/>
<keyword evidence="3 6" id="KW-0597">Phosphoprotein</keyword>
<evidence type="ECO:0000313" key="12">
    <source>
        <dbReference type="EMBL" id="SFS01078.1"/>
    </source>
</evidence>
<dbReference type="Proteomes" id="UP000198824">
    <property type="component" value="Unassembled WGS sequence"/>
</dbReference>
<feature type="domain" description="PAS" evidence="10">
    <location>
        <begin position="172"/>
        <end position="229"/>
    </location>
</feature>
<dbReference type="InterPro" id="IPR003018">
    <property type="entry name" value="GAF"/>
</dbReference>
<keyword evidence="13" id="KW-1185">Reference proteome</keyword>
<dbReference type="PROSITE" id="PS50109">
    <property type="entry name" value="HIS_KIN"/>
    <property type="match status" value="1"/>
</dbReference>
<dbReference type="InterPro" id="IPR001610">
    <property type="entry name" value="PAC"/>
</dbReference>
<dbReference type="RefSeq" id="WP_165611303.1">
    <property type="nucleotide sequence ID" value="NZ_FOZG01000002.1"/>
</dbReference>
<dbReference type="PROSITE" id="PS50113">
    <property type="entry name" value="PAC"/>
    <property type="match status" value="2"/>
</dbReference>
<dbReference type="PROSITE" id="PS50112">
    <property type="entry name" value="PAS"/>
    <property type="match status" value="3"/>
</dbReference>
<feature type="domain" description="PAS" evidence="10">
    <location>
        <begin position="304"/>
        <end position="374"/>
    </location>
</feature>
<reference evidence="12 13" key="1">
    <citation type="submission" date="2016-10" db="EMBL/GenBank/DDBJ databases">
        <authorList>
            <person name="de Groot N.N."/>
        </authorList>
    </citation>
    <scope>NUCLEOTIDE SEQUENCE [LARGE SCALE GENOMIC DNA]</scope>
    <source>
        <strain evidence="12 13">S5-249</strain>
    </source>
</reference>
<dbReference type="CDD" id="cd00130">
    <property type="entry name" value="PAS"/>
    <property type="match status" value="3"/>
</dbReference>
<dbReference type="FunFam" id="3.30.450.20:FF:000099">
    <property type="entry name" value="Sensory box sensor histidine kinase"/>
    <property type="match status" value="1"/>
</dbReference>
<dbReference type="Pfam" id="PF00072">
    <property type="entry name" value="Response_reg"/>
    <property type="match status" value="1"/>
</dbReference>
<feature type="domain" description="Response regulatory" evidence="9">
    <location>
        <begin position="842"/>
        <end position="957"/>
    </location>
</feature>
<dbReference type="Pfam" id="PF01590">
    <property type="entry name" value="GAF"/>
    <property type="match status" value="1"/>
</dbReference>
<dbReference type="PANTHER" id="PTHR43304:SF1">
    <property type="entry name" value="PAC DOMAIN-CONTAINING PROTEIN"/>
    <property type="match status" value="1"/>
</dbReference>
<keyword evidence="7" id="KW-0175">Coiled coil</keyword>
<dbReference type="GO" id="GO:0000155">
    <property type="term" value="F:phosphorelay sensor kinase activity"/>
    <property type="evidence" value="ECO:0007669"/>
    <property type="project" value="InterPro"/>
</dbReference>
<dbReference type="Gene3D" id="3.40.50.2300">
    <property type="match status" value="1"/>
</dbReference>
<dbReference type="SMART" id="SM00388">
    <property type="entry name" value="HisKA"/>
    <property type="match status" value="1"/>
</dbReference>
<evidence type="ECO:0000259" key="10">
    <source>
        <dbReference type="PROSITE" id="PS50112"/>
    </source>
</evidence>
<dbReference type="CDD" id="cd00082">
    <property type="entry name" value="HisKA"/>
    <property type="match status" value="1"/>
</dbReference>
<dbReference type="GO" id="GO:0006355">
    <property type="term" value="P:regulation of DNA-templated transcription"/>
    <property type="evidence" value="ECO:0007669"/>
    <property type="project" value="InterPro"/>
</dbReference>